<feature type="transmembrane region" description="Helical" evidence="1">
    <location>
        <begin position="66"/>
        <end position="83"/>
    </location>
</feature>
<dbReference type="PATRIC" id="fig|1268236.3.peg.958"/>
<comment type="caution">
    <text evidence="2">The sequence shown here is derived from an EMBL/GenBank/DDBJ whole genome shotgun (WGS) entry which is preliminary data.</text>
</comment>
<gene>
    <name evidence="2" type="ORF">G113_04808</name>
</gene>
<keyword evidence="1" id="KW-0812">Transmembrane</keyword>
<feature type="transmembrane region" description="Helical" evidence="1">
    <location>
        <begin position="95"/>
        <end position="113"/>
    </location>
</feature>
<sequence>MEERRRGQGRLIVLLHWLAIVCWGCVMALLTLYHYARPEIAYGFLRYGGITVREHWDPALTPLLEYSLWGCVAFTLLVLTLQYRRSRREQDGYSLSLIVLLLILIISLLLFYFG</sequence>
<keyword evidence="1" id="KW-0472">Membrane</keyword>
<protein>
    <submittedName>
        <fullName evidence="2">Uncharacterized protein</fullName>
    </submittedName>
</protein>
<proteinExistence type="predicted"/>
<dbReference type="RefSeq" id="WP_005894354.1">
    <property type="nucleotide sequence ID" value="NZ_AQGQ01000017.1"/>
</dbReference>
<accession>R1GXF3</accession>
<evidence type="ECO:0000256" key="1">
    <source>
        <dbReference type="SAM" id="Phobius"/>
    </source>
</evidence>
<keyword evidence="3" id="KW-1185">Reference proteome</keyword>
<feature type="transmembrane region" description="Helical" evidence="1">
    <location>
        <begin position="12"/>
        <end position="36"/>
    </location>
</feature>
<organism evidence="2 3">
    <name type="scientific">Aeromonas molluscorum 848</name>
    <dbReference type="NCBI Taxonomy" id="1268236"/>
    <lineage>
        <taxon>Bacteria</taxon>
        <taxon>Pseudomonadati</taxon>
        <taxon>Pseudomonadota</taxon>
        <taxon>Gammaproteobacteria</taxon>
        <taxon>Aeromonadales</taxon>
        <taxon>Aeromonadaceae</taxon>
        <taxon>Aeromonas</taxon>
    </lineage>
</organism>
<dbReference type="Proteomes" id="UP000013526">
    <property type="component" value="Unassembled WGS sequence"/>
</dbReference>
<keyword evidence="1" id="KW-1133">Transmembrane helix</keyword>
<evidence type="ECO:0000313" key="2">
    <source>
        <dbReference type="EMBL" id="EOD56215.1"/>
    </source>
</evidence>
<evidence type="ECO:0000313" key="3">
    <source>
        <dbReference type="Proteomes" id="UP000013526"/>
    </source>
</evidence>
<dbReference type="AlphaFoldDB" id="R1GXF3"/>
<reference evidence="2 3" key="1">
    <citation type="journal article" date="2013" name="Genome Announc.">
        <title>Draft Genome Sequence of Aeromonas molluscorum Strain 848TT, Isolated from Bivalve Molluscs.</title>
        <authorList>
            <person name="Spataro N."/>
            <person name="Farfan M."/>
            <person name="Albarral V."/>
            <person name="Sanglas A."/>
            <person name="Loren J.G."/>
            <person name="Fuste M.C."/>
            <person name="Bosch E."/>
        </authorList>
    </citation>
    <scope>NUCLEOTIDE SEQUENCE [LARGE SCALE GENOMIC DNA]</scope>
    <source>
        <strain evidence="2 3">848</strain>
    </source>
</reference>
<dbReference type="EMBL" id="AQGQ01000017">
    <property type="protein sequence ID" value="EOD56215.1"/>
    <property type="molecule type" value="Genomic_DNA"/>
</dbReference>
<dbReference type="OrthoDB" id="6240672at2"/>
<name>R1GXF3_9GAMM</name>